<reference evidence="4" key="1">
    <citation type="submission" date="2020-10" db="EMBL/GenBank/DDBJ databases">
        <authorList>
            <person name="Gilroy R."/>
        </authorList>
    </citation>
    <scope>NUCLEOTIDE SEQUENCE</scope>
    <source>
        <strain evidence="4">ChiSjej4B22-9803</strain>
    </source>
</reference>
<evidence type="ECO:0000259" key="3">
    <source>
        <dbReference type="PROSITE" id="PS51462"/>
    </source>
</evidence>
<dbReference type="SUPFAM" id="SSF55811">
    <property type="entry name" value="Nudix"/>
    <property type="match status" value="1"/>
</dbReference>
<dbReference type="InterPro" id="IPR015797">
    <property type="entry name" value="NUDIX_hydrolase-like_dom_sf"/>
</dbReference>
<dbReference type="PANTHER" id="PTHR43046">
    <property type="entry name" value="GDP-MANNOSE MANNOSYL HYDROLASE"/>
    <property type="match status" value="1"/>
</dbReference>
<dbReference type="Proteomes" id="UP000824111">
    <property type="component" value="Unassembled WGS sequence"/>
</dbReference>
<dbReference type="PANTHER" id="PTHR43046:SF16">
    <property type="entry name" value="ADP-RIBOSE PYROPHOSPHATASE YJHB-RELATED"/>
    <property type="match status" value="1"/>
</dbReference>
<evidence type="ECO:0000313" key="5">
    <source>
        <dbReference type="Proteomes" id="UP000824111"/>
    </source>
</evidence>
<comment type="cofactor">
    <cofactor evidence="1">
        <name>Mg(2+)</name>
        <dbReference type="ChEBI" id="CHEBI:18420"/>
    </cofactor>
</comment>
<dbReference type="PROSITE" id="PS51462">
    <property type="entry name" value="NUDIX"/>
    <property type="match status" value="1"/>
</dbReference>
<dbReference type="AlphaFoldDB" id="A0A9D1LVF7"/>
<keyword evidence="2 4" id="KW-0378">Hydrolase</keyword>
<dbReference type="InterPro" id="IPR059176">
    <property type="entry name" value="UDP-X_N"/>
</dbReference>
<name>A0A9D1LVF7_9FIRM</name>
<accession>A0A9D1LVF7</accession>
<evidence type="ECO:0000256" key="1">
    <source>
        <dbReference type="ARBA" id="ARBA00001946"/>
    </source>
</evidence>
<comment type="caution">
    <text evidence="4">The sequence shown here is derived from an EMBL/GenBank/DDBJ whole genome shotgun (WGS) entry which is preliminary data.</text>
</comment>
<feature type="domain" description="Nudix hydrolase" evidence="3">
    <location>
        <begin position="68"/>
        <end position="193"/>
    </location>
</feature>
<dbReference type="GO" id="GO:0016787">
    <property type="term" value="F:hydrolase activity"/>
    <property type="evidence" value="ECO:0007669"/>
    <property type="project" value="UniProtKB-KW"/>
</dbReference>
<evidence type="ECO:0000313" key="4">
    <source>
        <dbReference type="EMBL" id="HIU48828.1"/>
    </source>
</evidence>
<proteinExistence type="predicted"/>
<sequence>MDVAEKWLQWAVELQSIAQAGLYYGTDVFDKERYQRVRDIAAEMLCCQTDLPLERVKELFCNETGYQTPKLDSRAAVFQNGKILLVKERNGTWALPGGWVDVDLSVKENIIKEVKEEAGLDVKTEMVIAVQDREKHNQPVYAYKVCKIFVLCTAVGGTFAANNETVDSGYFGMEELPELAAEKNNTEQIQMCFDAYHSENWKTMFD</sequence>
<gene>
    <name evidence="4" type="ORF">IAB04_05645</name>
</gene>
<dbReference type="Gene3D" id="6.10.250.1120">
    <property type="match status" value="1"/>
</dbReference>
<dbReference type="CDD" id="cd18889">
    <property type="entry name" value="NUDIX_ADPRase"/>
    <property type="match status" value="1"/>
</dbReference>
<dbReference type="EMBL" id="DVND01000147">
    <property type="protein sequence ID" value="HIU48828.1"/>
    <property type="molecule type" value="Genomic_DNA"/>
</dbReference>
<dbReference type="Pfam" id="PF12535">
    <property type="entry name" value="Nudix_N"/>
    <property type="match status" value="1"/>
</dbReference>
<dbReference type="InterPro" id="IPR000086">
    <property type="entry name" value="NUDIX_hydrolase_dom"/>
</dbReference>
<reference evidence="4" key="2">
    <citation type="journal article" date="2021" name="PeerJ">
        <title>Extensive microbial diversity within the chicken gut microbiome revealed by metagenomics and culture.</title>
        <authorList>
            <person name="Gilroy R."/>
            <person name="Ravi A."/>
            <person name="Getino M."/>
            <person name="Pursley I."/>
            <person name="Horton D.L."/>
            <person name="Alikhan N.F."/>
            <person name="Baker D."/>
            <person name="Gharbi K."/>
            <person name="Hall N."/>
            <person name="Watson M."/>
            <person name="Adriaenssens E.M."/>
            <person name="Foster-Nyarko E."/>
            <person name="Jarju S."/>
            <person name="Secka A."/>
            <person name="Antonio M."/>
            <person name="Oren A."/>
            <person name="Chaudhuri R.R."/>
            <person name="La Ragione R."/>
            <person name="Hildebrand F."/>
            <person name="Pallen M.J."/>
        </authorList>
    </citation>
    <scope>NUCLEOTIDE SEQUENCE</scope>
    <source>
        <strain evidence="4">ChiSjej4B22-9803</strain>
    </source>
</reference>
<organism evidence="4 5">
    <name type="scientific">Candidatus Avimonoglobus intestinipullorum</name>
    <dbReference type="NCBI Taxonomy" id="2840699"/>
    <lineage>
        <taxon>Bacteria</taxon>
        <taxon>Bacillati</taxon>
        <taxon>Bacillota</taxon>
        <taxon>Clostridia</taxon>
        <taxon>Eubacteriales</taxon>
        <taxon>Candidatus Avimonoglobus</taxon>
    </lineage>
</organism>
<evidence type="ECO:0000256" key="2">
    <source>
        <dbReference type="ARBA" id="ARBA00022801"/>
    </source>
</evidence>
<protein>
    <submittedName>
        <fullName evidence="4">NUDIX hydrolase</fullName>
    </submittedName>
</protein>
<dbReference type="Gene3D" id="3.90.79.10">
    <property type="entry name" value="Nucleoside Triphosphate Pyrophosphohydrolase"/>
    <property type="match status" value="1"/>
</dbReference>
<dbReference type="Pfam" id="PF00293">
    <property type="entry name" value="NUDIX"/>
    <property type="match status" value="1"/>
</dbReference>